<dbReference type="PROSITE" id="PS51257">
    <property type="entry name" value="PROKAR_LIPOPROTEIN"/>
    <property type="match status" value="1"/>
</dbReference>
<evidence type="ECO:0000259" key="2">
    <source>
        <dbReference type="Pfam" id="PF13360"/>
    </source>
</evidence>
<evidence type="ECO:0000313" key="4">
    <source>
        <dbReference type="Proteomes" id="UP001596138"/>
    </source>
</evidence>
<sequence length="321" mass="31770">MRSLRWTVPVAAAGLLLAGCASGPSAPAESSTSAAASSPGPLLLGPVGLADVDGTAWVAWSASGVVTSIDADGVPGEPVPVGDTPLRMAVLDGSLWVTTIADGRLTEVDPATGTVGRSVDIGDEPEGVVAFDGHLFVVLQKEAALVEVDPASGEVVARYDVGGAPRLVTGGLGSLFVTDFEGGRIVRVTPRTGKVTASKVACPGAQDVAYVDGTVYASCMDDDVVLGLDPDSLAEVARFAVPGDPDGLAAGVAGSLLVGLQEGPGAVYVDLGSGAVSPLFDADAGGLRDRSNVDVLQLAGSALVSDALADAVVVLSVEGAG</sequence>
<dbReference type="SUPFAM" id="SSF63829">
    <property type="entry name" value="Calcium-dependent phosphotriesterase"/>
    <property type="match status" value="1"/>
</dbReference>
<evidence type="ECO:0000313" key="3">
    <source>
        <dbReference type="EMBL" id="MFC6236874.1"/>
    </source>
</evidence>
<feature type="signal peptide" evidence="1">
    <location>
        <begin position="1"/>
        <end position="28"/>
    </location>
</feature>
<dbReference type="EMBL" id="JBHSTI010000002">
    <property type="protein sequence ID" value="MFC6236874.1"/>
    <property type="molecule type" value="Genomic_DNA"/>
</dbReference>
<evidence type="ECO:0000256" key="1">
    <source>
        <dbReference type="SAM" id="SignalP"/>
    </source>
</evidence>
<keyword evidence="1" id="KW-0732">Signal</keyword>
<comment type="caution">
    <text evidence="3">The sequence shown here is derived from an EMBL/GenBank/DDBJ whole genome shotgun (WGS) entry which is preliminary data.</text>
</comment>
<dbReference type="InterPro" id="IPR015943">
    <property type="entry name" value="WD40/YVTN_repeat-like_dom_sf"/>
</dbReference>
<gene>
    <name evidence="3" type="ORF">ACFQGU_03220</name>
</gene>
<dbReference type="PANTHER" id="PTHR47197">
    <property type="entry name" value="PROTEIN NIRF"/>
    <property type="match status" value="1"/>
</dbReference>
<reference evidence="4" key="1">
    <citation type="journal article" date="2019" name="Int. J. Syst. Evol. Microbiol.">
        <title>The Global Catalogue of Microorganisms (GCM) 10K type strain sequencing project: providing services to taxonomists for standard genome sequencing and annotation.</title>
        <authorList>
            <consortium name="The Broad Institute Genomics Platform"/>
            <consortium name="The Broad Institute Genome Sequencing Center for Infectious Disease"/>
            <person name="Wu L."/>
            <person name="Ma J."/>
        </authorList>
    </citation>
    <scope>NUCLEOTIDE SEQUENCE [LARGE SCALE GENOMIC DNA]</scope>
    <source>
        <strain evidence="4">CGMCC 4.7317</strain>
    </source>
</reference>
<dbReference type="RefSeq" id="WP_386763904.1">
    <property type="nucleotide sequence ID" value="NZ_JBHSTI010000002.1"/>
</dbReference>
<accession>A0ABW1SXS7</accession>
<dbReference type="Proteomes" id="UP001596138">
    <property type="component" value="Unassembled WGS sequence"/>
</dbReference>
<dbReference type="InterPro" id="IPR051200">
    <property type="entry name" value="Host-pathogen_enzymatic-act"/>
</dbReference>
<dbReference type="InterPro" id="IPR002372">
    <property type="entry name" value="PQQ_rpt_dom"/>
</dbReference>
<organism evidence="3 4">
    <name type="scientific">Longivirga aurantiaca</name>
    <dbReference type="NCBI Taxonomy" id="1837743"/>
    <lineage>
        <taxon>Bacteria</taxon>
        <taxon>Bacillati</taxon>
        <taxon>Actinomycetota</taxon>
        <taxon>Actinomycetes</taxon>
        <taxon>Sporichthyales</taxon>
        <taxon>Sporichthyaceae</taxon>
        <taxon>Longivirga</taxon>
    </lineage>
</organism>
<proteinExistence type="predicted"/>
<keyword evidence="4" id="KW-1185">Reference proteome</keyword>
<name>A0ABW1SXS7_9ACTN</name>
<protein>
    <submittedName>
        <fullName evidence="3">PQQ-binding-like beta-propeller repeat protein</fullName>
    </submittedName>
</protein>
<dbReference type="PANTHER" id="PTHR47197:SF3">
    <property type="entry name" value="DIHYDRO-HEME D1 DEHYDROGENASE"/>
    <property type="match status" value="1"/>
</dbReference>
<dbReference type="Gene3D" id="2.130.10.10">
    <property type="entry name" value="YVTN repeat-like/Quinoprotein amine dehydrogenase"/>
    <property type="match status" value="1"/>
</dbReference>
<feature type="domain" description="Pyrrolo-quinoline quinone repeat" evidence="2">
    <location>
        <begin position="102"/>
        <end position="198"/>
    </location>
</feature>
<feature type="chain" id="PRO_5045338861" evidence="1">
    <location>
        <begin position="29"/>
        <end position="321"/>
    </location>
</feature>
<dbReference type="Pfam" id="PF13360">
    <property type="entry name" value="PQQ_2"/>
    <property type="match status" value="1"/>
</dbReference>